<dbReference type="AlphaFoldDB" id="A0A1T4R6D3"/>
<keyword evidence="4" id="KW-0413">Isomerase</keyword>
<dbReference type="NCBIfam" id="TIGR00543">
    <property type="entry name" value="isochor_syn"/>
    <property type="match status" value="1"/>
</dbReference>
<evidence type="ECO:0000256" key="1">
    <source>
        <dbReference type="ARBA" id="ARBA00000799"/>
    </source>
</evidence>
<evidence type="ECO:0000256" key="4">
    <source>
        <dbReference type="ARBA" id="ARBA00023235"/>
    </source>
</evidence>
<evidence type="ECO:0000256" key="2">
    <source>
        <dbReference type="ARBA" id="ARBA00005297"/>
    </source>
</evidence>
<dbReference type="SUPFAM" id="SSF56322">
    <property type="entry name" value="ADC synthase"/>
    <property type="match status" value="1"/>
</dbReference>
<comment type="similarity">
    <text evidence="2">Belongs to the isochorismate synthase family.</text>
</comment>
<sequence length="339" mass="38241">MSSFAYFRLPGQSQYLCVRSRQSPIELSSYAALDATTSGYVLAPFHLSSAHPLLVITADFVQICPLTPVLMPQISISKQQADEDIYRADFRRFHAALQMHTLQKVVLARQLQVELNTHIDPLALFHQACALYPHAFVSLVHTPKSGTWLMATPETLLAKLPTGTQWYTMALAGTMKQPGPWTDKNCEEQRLVADYIEACLTPHSEQIKRSEPYVRQAAQLYHRCSDFFFTLKSSTRLGDVLAELHPTPAVCGMPKNTAQELILREEHLQRAYYSGFSGPLNVHNTTHFFVSLRCMQLFQRRCTLYAGGGLLPASDEQSEWNETALKLNTMLNVLQSKSY</sequence>
<dbReference type="RefSeq" id="WP_025071380.1">
    <property type="nucleotide sequence ID" value="NZ_FUXK01000028.1"/>
</dbReference>
<dbReference type="Pfam" id="PF00425">
    <property type="entry name" value="Chorismate_bind"/>
    <property type="match status" value="1"/>
</dbReference>
<dbReference type="Proteomes" id="UP000190065">
    <property type="component" value="Unassembled WGS sequence"/>
</dbReference>
<feature type="domain" description="Chorismate-utilising enzyme C-terminal" evidence="6">
    <location>
        <begin position="83"/>
        <end position="326"/>
    </location>
</feature>
<dbReference type="Gene3D" id="3.60.120.10">
    <property type="entry name" value="Anthranilate synthase"/>
    <property type="match status" value="1"/>
</dbReference>
<dbReference type="PANTHER" id="PTHR42839">
    <property type="entry name" value="ISOCHORISMATE SYNTHASE ENTC"/>
    <property type="match status" value="1"/>
</dbReference>
<reference evidence="7 8" key="1">
    <citation type="submission" date="2017-02" db="EMBL/GenBank/DDBJ databases">
        <authorList>
            <person name="Peterson S.W."/>
        </authorList>
    </citation>
    <scope>NUCLEOTIDE SEQUENCE [LARGE SCALE GENOMIC DNA]</scope>
    <source>
        <strain evidence="7 8">ATCC 43324</strain>
    </source>
</reference>
<dbReference type="InterPro" id="IPR004561">
    <property type="entry name" value="IsoChor_synthase"/>
</dbReference>
<dbReference type="STRING" id="28136.SAMN02745202_02112"/>
<comment type="catalytic activity">
    <reaction evidence="1">
        <text>chorismate = isochorismate</text>
        <dbReference type="Rhea" id="RHEA:18985"/>
        <dbReference type="ChEBI" id="CHEBI:29748"/>
        <dbReference type="ChEBI" id="CHEBI:29780"/>
        <dbReference type="EC" id="5.4.4.2"/>
    </reaction>
</comment>
<evidence type="ECO:0000256" key="3">
    <source>
        <dbReference type="ARBA" id="ARBA00012824"/>
    </source>
</evidence>
<dbReference type="InterPro" id="IPR005801">
    <property type="entry name" value="ADC_synthase"/>
</dbReference>
<proteinExistence type="inferred from homology"/>
<evidence type="ECO:0000259" key="6">
    <source>
        <dbReference type="Pfam" id="PF00425"/>
    </source>
</evidence>
<evidence type="ECO:0000313" key="7">
    <source>
        <dbReference type="EMBL" id="SKA11642.1"/>
    </source>
</evidence>
<accession>A0A1T4R6D3</accession>
<evidence type="ECO:0000256" key="5">
    <source>
        <dbReference type="ARBA" id="ARBA00041564"/>
    </source>
</evidence>
<name>A0A1T4R6D3_9BACT</name>
<organism evidence="7 8">
    <name type="scientific">Segatella oulorum</name>
    <dbReference type="NCBI Taxonomy" id="28136"/>
    <lineage>
        <taxon>Bacteria</taxon>
        <taxon>Pseudomonadati</taxon>
        <taxon>Bacteroidota</taxon>
        <taxon>Bacteroidia</taxon>
        <taxon>Bacteroidales</taxon>
        <taxon>Prevotellaceae</taxon>
        <taxon>Segatella</taxon>
    </lineage>
</organism>
<protein>
    <recommendedName>
        <fullName evidence="3">isochorismate synthase</fullName>
        <ecNumber evidence="3">5.4.4.2</ecNumber>
    </recommendedName>
    <alternativeName>
        <fullName evidence="5">Isochorismate mutase</fullName>
    </alternativeName>
</protein>
<dbReference type="PANTHER" id="PTHR42839:SF2">
    <property type="entry name" value="ISOCHORISMATE SYNTHASE ENTC"/>
    <property type="match status" value="1"/>
</dbReference>
<dbReference type="EC" id="5.4.4.2" evidence="3"/>
<gene>
    <name evidence="7" type="ORF">SAMN02745202_02112</name>
</gene>
<dbReference type="GO" id="GO:0008909">
    <property type="term" value="F:isochorismate synthase activity"/>
    <property type="evidence" value="ECO:0007669"/>
    <property type="project" value="UniProtKB-EC"/>
</dbReference>
<dbReference type="EMBL" id="FUXK01000028">
    <property type="protein sequence ID" value="SKA11642.1"/>
    <property type="molecule type" value="Genomic_DNA"/>
</dbReference>
<dbReference type="InterPro" id="IPR015890">
    <property type="entry name" value="Chorismate_C"/>
</dbReference>
<dbReference type="eggNOG" id="COG1169">
    <property type="taxonomic scope" value="Bacteria"/>
</dbReference>
<evidence type="ECO:0000313" key="8">
    <source>
        <dbReference type="Proteomes" id="UP000190065"/>
    </source>
</evidence>